<keyword evidence="5" id="KW-0479">Metal-binding</keyword>
<keyword evidence="6" id="KW-0378">Hydrolase</keyword>
<dbReference type="InterPro" id="IPR045249">
    <property type="entry name" value="HARBI1-like"/>
</dbReference>
<dbReference type="InterPro" id="IPR027806">
    <property type="entry name" value="HARBI1_dom"/>
</dbReference>
<gene>
    <name evidence="9" type="primary">harbi1</name>
    <name evidence="9" type="ORF">EVAR_29981_1</name>
</gene>
<protein>
    <submittedName>
        <fullName evidence="9">Nuclease HARBI1</fullName>
    </submittedName>
</protein>
<dbReference type="EMBL" id="BGZK01000338">
    <property type="protein sequence ID" value="GBP37779.1"/>
    <property type="molecule type" value="Genomic_DNA"/>
</dbReference>
<dbReference type="GO" id="GO:0016787">
    <property type="term" value="F:hydrolase activity"/>
    <property type="evidence" value="ECO:0007669"/>
    <property type="project" value="UniProtKB-KW"/>
</dbReference>
<dbReference type="STRING" id="151549.A0A4C1VGU1"/>
<comment type="subcellular location">
    <subcellularLocation>
        <location evidence="2">Nucleus</location>
    </subcellularLocation>
</comment>
<comment type="cofactor">
    <cofactor evidence="1">
        <name>a divalent metal cation</name>
        <dbReference type="ChEBI" id="CHEBI:60240"/>
    </cofactor>
</comment>
<keyword evidence="10" id="KW-1185">Reference proteome</keyword>
<evidence type="ECO:0000256" key="2">
    <source>
        <dbReference type="ARBA" id="ARBA00004123"/>
    </source>
</evidence>
<sequence length="258" mass="29078">MPMTAFPSPSWTGAPALRPRALVEETALPRLDAFEIYSKKWENLTLAWISRIDSAIDCTFIKIVGTLDATIIEVFGQNPISMRKRLDHLKKFLDIVARWAGSIHDSRIFRMSAVYQKYNQGILSGRLVGDNGYPSLPFLLTPIEPPPLDPPSERYNGAHIKTRNVVERTFGVWKKRFPCLSKGLGNKLSTVSNIIVATAVLHNLSFILKDVLEWENNEQLNYENPQPESETNLNDNPVSADTLSGFRSIAFDYVIIFA</sequence>
<keyword evidence="7" id="KW-0539">Nucleus</keyword>
<name>A0A4C1VGU1_EUMVA</name>
<dbReference type="GO" id="GO:0004518">
    <property type="term" value="F:nuclease activity"/>
    <property type="evidence" value="ECO:0007669"/>
    <property type="project" value="UniProtKB-KW"/>
</dbReference>
<dbReference type="OrthoDB" id="2430314at2759"/>
<evidence type="ECO:0000256" key="1">
    <source>
        <dbReference type="ARBA" id="ARBA00001968"/>
    </source>
</evidence>
<dbReference type="PANTHER" id="PTHR22930">
    <property type="match status" value="1"/>
</dbReference>
<proteinExistence type="inferred from homology"/>
<dbReference type="Pfam" id="PF13359">
    <property type="entry name" value="DDE_Tnp_4"/>
    <property type="match status" value="1"/>
</dbReference>
<evidence type="ECO:0000313" key="9">
    <source>
        <dbReference type="EMBL" id="GBP37779.1"/>
    </source>
</evidence>
<comment type="caution">
    <text evidence="9">The sequence shown here is derived from an EMBL/GenBank/DDBJ whole genome shotgun (WGS) entry which is preliminary data.</text>
</comment>
<dbReference type="GO" id="GO:0005634">
    <property type="term" value="C:nucleus"/>
    <property type="evidence" value="ECO:0007669"/>
    <property type="project" value="UniProtKB-SubCell"/>
</dbReference>
<dbReference type="AlphaFoldDB" id="A0A4C1VGU1"/>
<dbReference type="GO" id="GO:0046872">
    <property type="term" value="F:metal ion binding"/>
    <property type="evidence" value="ECO:0007669"/>
    <property type="project" value="UniProtKB-KW"/>
</dbReference>
<comment type="similarity">
    <text evidence="3">Belongs to the HARBI1 family.</text>
</comment>
<organism evidence="9 10">
    <name type="scientific">Eumeta variegata</name>
    <name type="common">Bagworm moth</name>
    <name type="synonym">Eumeta japonica</name>
    <dbReference type="NCBI Taxonomy" id="151549"/>
    <lineage>
        <taxon>Eukaryota</taxon>
        <taxon>Metazoa</taxon>
        <taxon>Ecdysozoa</taxon>
        <taxon>Arthropoda</taxon>
        <taxon>Hexapoda</taxon>
        <taxon>Insecta</taxon>
        <taxon>Pterygota</taxon>
        <taxon>Neoptera</taxon>
        <taxon>Endopterygota</taxon>
        <taxon>Lepidoptera</taxon>
        <taxon>Glossata</taxon>
        <taxon>Ditrysia</taxon>
        <taxon>Tineoidea</taxon>
        <taxon>Psychidae</taxon>
        <taxon>Oiketicinae</taxon>
        <taxon>Eumeta</taxon>
    </lineage>
</organism>
<evidence type="ECO:0000313" key="10">
    <source>
        <dbReference type="Proteomes" id="UP000299102"/>
    </source>
</evidence>
<dbReference type="Proteomes" id="UP000299102">
    <property type="component" value="Unassembled WGS sequence"/>
</dbReference>
<feature type="domain" description="DDE Tnp4" evidence="8">
    <location>
        <begin position="88"/>
        <end position="203"/>
    </location>
</feature>
<evidence type="ECO:0000256" key="6">
    <source>
        <dbReference type="ARBA" id="ARBA00022801"/>
    </source>
</evidence>
<evidence type="ECO:0000256" key="7">
    <source>
        <dbReference type="ARBA" id="ARBA00023242"/>
    </source>
</evidence>
<evidence type="ECO:0000256" key="3">
    <source>
        <dbReference type="ARBA" id="ARBA00006958"/>
    </source>
</evidence>
<evidence type="ECO:0000256" key="4">
    <source>
        <dbReference type="ARBA" id="ARBA00022722"/>
    </source>
</evidence>
<accession>A0A4C1VGU1</accession>
<evidence type="ECO:0000256" key="5">
    <source>
        <dbReference type="ARBA" id="ARBA00022723"/>
    </source>
</evidence>
<evidence type="ECO:0000259" key="8">
    <source>
        <dbReference type="Pfam" id="PF13359"/>
    </source>
</evidence>
<keyword evidence="4" id="KW-0540">Nuclease</keyword>
<dbReference type="PANTHER" id="PTHR22930:SF85">
    <property type="entry name" value="GH03217P-RELATED"/>
    <property type="match status" value="1"/>
</dbReference>
<reference evidence="9 10" key="1">
    <citation type="journal article" date="2019" name="Commun. Biol.">
        <title>The bagworm genome reveals a unique fibroin gene that provides high tensile strength.</title>
        <authorList>
            <person name="Kono N."/>
            <person name="Nakamura H."/>
            <person name="Ohtoshi R."/>
            <person name="Tomita M."/>
            <person name="Numata K."/>
            <person name="Arakawa K."/>
        </authorList>
    </citation>
    <scope>NUCLEOTIDE SEQUENCE [LARGE SCALE GENOMIC DNA]</scope>
</reference>